<reference evidence="2 3" key="1">
    <citation type="submission" date="2020-08" db="EMBL/GenBank/DDBJ databases">
        <title>Bridging the membrane lipid divide: bacteria of the FCB group superphylum have the potential to synthesize archaeal ether lipids.</title>
        <authorList>
            <person name="Villanueva L."/>
            <person name="Von Meijenfeldt F.A.B."/>
            <person name="Westbye A.B."/>
            <person name="Yadav S."/>
            <person name="Hopmans E.C."/>
            <person name="Dutilh B.E."/>
            <person name="Sinninghe Damste J.S."/>
        </authorList>
    </citation>
    <scope>NUCLEOTIDE SEQUENCE [LARGE SCALE GENOMIC DNA]</scope>
    <source>
        <strain evidence="2">NIOZ-UU30</strain>
    </source>
</reference>
<sequence length="119" mass="13768">MNGVRKTILAFVAIAITAAALWFTNRSVTPKVATWEDVRSEAKQGGYQIINTEKLWKRYSKNPDSLLLVDTRQEWEYRTGHIKGAVNFSMEPTWWARWRKAGDLKAFLGANKDRTIVFY</sequence>
<organism evidence="2 3">
    <name type="scientific">Candidatus Desulfatibia profunda</name>
    <dbReference type="NCBI Taxonomy" id="2841695"/>
    <lineage>
        <taxon>Bacteria</taxon>
        <taxon>Pseudomonadati</taxon>
        <taxon>Thermodesulfobacteriota</taxon>
        <taxon>Desulfobacteria</taxon>
        <taxon>Desulfobacterales</taxon>
        <taxon>Desulfobacterales incertae sedis</taxon>
        <taxon>Candidatus Desulfatibia</taxon>
    </lineage>
</organism>
<dbReference type="EMBL" id="JACNJH010000131">
    <property type="protein sequence ID" value="MBC8361357.1"/>
    <property type="molecule type" value="Genomic_DNA"/>
</dbReference>
<evidence type="ECO:0000313" key="2">
    <source>
        <dbReference type="EMBL" id="MBC8361357.1"/>
    </source>
</evidence>
<accession>A0A8J6TIR4</accession>
<protein>
    <submittedName>
        <fullName evidence="2">Rhodanese-like domain-containing protein</fullName>
    </submittedName>
</protein>
<dbReference type="PROSITE" id="PS50206">
    <property type="entry name" value="RHODANESE_3"/>
    <property type="match status" value="1"/>
</dbReference>
<proteinExistence type="predicted"/>
<dbReference type="Pfam" id="PF00581">
    <property type="entry name" value="Rhodanese"/>
    <property type="match status" value="1"/>
</dbReference>
<dbReference type="SUPFAM" id="SSF52821">
    <property type="entry name" value="Rhodanese/Cell cycle control phosphatase"/>
    <property type="match status" value="1"/>
</dbReference>
<dbReference type="CDD" id="cd00158">
    <property type="entry name" value="RHOD"/>
    <property type="match status" value="1"/>
</dbReference>
<dbReference type="InterPro" id="IPR001763">
    <property type="entry name" value="Rhodanese-like_dom"/>
</dbReference>
<gene>
    <name evidence="2" type="ORF">H8E23_08170</name>
</gene>
<evidence type="ECO:0000259" key="1">
    <source>
        <dbReference type="PROSITE" id="PS50206"/>
    </source>
</evidence>
<evidence type="ECO:0000313" key="3">
    <source>
        <dbReference type="Proteomes" id="UP000603434"/>
    </source>
</evidence>
<dbReference type="InterPro" id="IPR036873">
    <property type="entry name" value="Rhodanese-like_dom_sf"/>
</dbReference>
<comment type="caution">
    <text evidence="2">The sequence shown here is derived from an EMBL/GenBank/DDBJ whole genome shotgun (WGS) entry which is preliminary data.</text>
</comment>
<name>A0A8J6TIR4_9BACT</name>
<feature type="domain" description="Rhodanese" evidence="1">
    <location>
        <begin position="62"/>
        <end position="119"/>
    </location>
</feature>
<dbReference type="AlphaFoldDB" id="A0A8J6TIR4"/>
<dbReference type="Proteomes" id="UP000603434">
    <property type="component" value="Unassembled WGS sequence"/>
</dbReference>
<dbReference type="Gene3D" id="3.40.250.10">
    <property type="entry name" value="Rhodanese-like domain"/>
    <property type="match status" value="1"/>
</dbReference>